<accession>A0ABS0EL72</accession>
<dbReference type="EMBL" id="JADOET010000017">
    <property type="protein sequence ID" value="MBF8151214.1"/>
    <property type="molecule type" value="Genomic_DNA"/>
</dbReference>
<organism evidence="2 3">
    <name type="scientific">Winogradskyella marina</name>
    <dbReference type="NCBI Taxonomy" id="2785530"/>
    <lineage>
        <taxon>Bacteria</taxon>
        <taxon>Pseudomonadati</taxon>
        <taxon>Bacteroidota</taxon>
        <taxon>Flavobacteriia</taxon>
        <taxon>Flavobacteriales</taxon>
        <taxon>Flavobacteriaceae</taxon>
        <taxon>Winogradskyella</taxon>
    </lineage>
</organism>
<feature type="chain" id="PRO_5045559646" evidence="1">
    <location>
        <begin position="23"/>
        <end position="70"/>
    </location>
</feature>
<name>A0ABS0EL72_9FLAO</name>
<dbReference type="Proteomes" id="UP000611215">
    <property type="component" value="Unassembled WGS sequence"/>
</dbReference>
<protein>
    <submittedName>
        <fullName evidence="2">Uncharacterized protein</fullName>
    </submittedName>
</protein>
<keyword evidence="3" id="KW-1185">Reference proteome</keyword>
<reference evidence="2 3" key="1">
    <citation type="submission" date="2020-11" db="EMBL/GenBank/DDBJ databases">
        <title>Winogradskyella marina sp. nov., isolated from marine sediment.</title>
        <authorList>
            <person name="Bo J."/>
            <person name="Wang S."/>
            <person name="Song X."/>
            <person name="Du Z."/>
        </authorList>
    </citation>
    <scope>NUCLEOTIDE SEQUENCE [LARGE SCALE GENOMIC DNA]</scope>
    <source>
        <strain evidence="2 3">F6397</strain>
    </source>
</reference>
<gene>
    <name evidence="2" type="ORF">ITJ86_14995</name>
</gene>
<evidence type="ECO:0000256" key="1">
    <source>
        <dbReference type="SAM" id="SignalP"/>
    </source>
</evidence>
<feature type="signal peptide" evidence="1">
    <location>
        <begin position="1"/>
        <end position="22"/>
    </location>
</feature>
<dbReference type="RefSeq" id="WP_195872473.1">
    <property type="nucleotide sequence ID" value="NZ_JADOET010000017.1"/>
</dbReference>
<keyword evidence="1" id="KW-0732">Signal</keyword>
<evidence type="ECO:0000313" key="3">
    <source>
        <dbReference type="Proteomes" id="UP000611215"/>
    </source>
</evidence>
<proteinExistence type="predicted"/>
<evidence type="ECO:0000313" key="2">
    <source>
        <dbReference type="EMBL" id="MBF8151214.1"/>
    </source>
</evidence>
<sequence>MKTLKKTLIVLSAFFLFTSMQYSEPKKPESLKKACSLLALTIYDNAINSEVDIETAFAVSQIAYLDCMYF</sequence>
<comment type="caution">
    <text evidence="2">The sequence shown here is derived from an EMBL/GenBank/DDBJ whole genome shotgun (WGS) entry which is preliminary data.</text>
</comment>